<dbReference type="InterPro" id="IPR001138">
    <property type="entry name" value="Zn2Cys6_DnaBD"/>
</dbReference>
<dbReference type="PROSITE" id="PS00463">
    <property type="entry name" value="ZN2_CY6_FUNGAL_1"/>
    <property type="match status" value="1"/>
</dbReference>
<dbReference type="CDD" id="cd00067">
    <property type="entry name" value="GAL4"/>
    <property type="match status" value="1"/>
</dbReference>
<evidence type="ECO:0000313" key="3">
    <source>
        <dbReference type="EMBL" id="PWN91076.1"/>
    </source>
</evidence>
<accession>A0A316YPX2</accession>
<reference evidence="3 4" key="1">
    <citation type="journal article" date="2018" name="Mol. Biol. Evol.">
        <title>Broad Genomic Sampling Reveals a Smut Pathogenic Ancestry of the Fungal Clade Ustilaginomycotina.</title>
        <authorList>
            <person name="Kijpornyongpan T."/>
            <person name="Mondo S.J."/>
            <person name="Barry K."/>
            <person name="Sandor L."/>
            <person name="Lee J."/>
            <person name="Lipzen A."/>
            <person name="Pangilinan J."/>
            <person name="LaButti K."/>
            <person name="Hainaut M."/>
            <person name="Henrissat B."/>
            <person name="Grigoriev I.V."/>
            <person name="Spatafora J.W."/>
            <person name="Aime M.C."/>
        </authorList>
    </citation>
    <scope>NUCLEOTIDE SEQUENCE [LARGE SCALE GENOMIC DNA]</scope>
    <source>
        <strain evidence="3 4">MCA 4198</strain>
    </source>
</reference>
<dbReference type="InterPro" id="IPR036864">
    <property type="entry name" value="Zn2-C6_fun-type_DNA-bd_sf"/>
</dbReference>
<dbReference type="GO" id="GO:0000981">
    <property type="term" value="F:DNA-binding transcription factor activity, RNA polymerase II-specific"/>
    <property type="evidence" value="ECO:0007669"/>
    <property type="project" value="InterPro"/>
</dbReference>
<proteinExistence type="predicted"/>
<dbReference type="PANTHER" id="PTHR47431">
    <property type="entry name" value="ZN(II)2CYS6 TRANSCRIPTION FACTOR (EUROFUNG)-RELATED"/>
    <property type="match status" value="1"/>
</dbReference>
<dbReference type="PROSITE" id="PS50048">
    <property type="entry name" value="ZN2_CY6_FUNGAL_2"/>
    <property type="match status" value="1"/>
</dbReference>
<protein>
    <recommendedName>
        <fullName evidence="2">Zn(2)-C6 fungal-type domain-containing protein</fullName>
    </recommendedName>
</protein>
<dbReference type="GeneID" id="37045800"/>
<feature type="domain" description="Zn(2)-C6 fungal-type" evidence="2">
    <location>
        <begin position="13"/>
        <end position="47"/>
    </location>
</feature>
<keyword evidence="4" id="KW-1185">Reference proteome</keyword>
<dbReference type="EMBL" id="KZ819635">
    <property type="protein sequence ID" value="PWN91076.1"/>
    <property type="molecule type" value="Genomic_DNA"/>
</dbReference>
<dbReference type="GO" id="GO:0008270">
    <property type="term" value="F:zinc ion binding"/>
    <property type="evidence" value="ECO:0007669"/>
    <property type="project" value="InterPro"/>
</dbReference>
<dbReference type="RefSeq" id="XP_025378274.1">
    <property type="nucleotide sequence ID" value="XM_025523884.1"/>
</dbReference>
<organism evidence="3 4">
    <name type="scientific">Acaromyces ingoldii</name>
    <dbReference type="NCBI Taxonomy" id="215250"/>
    <lineage>
        <taxon>Eukaryota</taxon>
        <taxon>Fungi</taxon>
        <taxon>Dikarya</taxon>
        <taxon>Basidiomycota</taxon>
        <taxon>Ustilaginomycotina</taxon>
        <taxon>Exobasidiomycetes</taxon>
        <taxon>Exobasidiales</taxon>
        <taxon>Cryptobasidiaceae</taxon>
        <taxon>Acaromyces</taxon>
    </lineage>
</organism>
<dbReference type="STRING" id="215250.A0A316YPX2"/>
<gene>
    <name evidence="3" type="ORF">FA10DRAFT_284027</name>
</gene>
<name>A0A316YPX2_9BASI</name>
<feature type="region of interest" description="Disordered" evidence="1">
    <location>
        <begin position="480"/>
        <end position="506"/>
    </location>
</feature>
<dbReference type="PANTHER" id="PTHR47431:SF1">
    <property type="entry name" value="ZN(II)2CYS6 TRANSCRIPTION FACTOR (EUROFUNG)"/>
    <property type="match status" value="1"/>
</dbReference>
<dbReference type="InParanoid" id="A0A316YPX2"/>
<evidence type="ECO:0000313" key="4">
    <source>
        <dbReference type="Proteomes" id="UP000245768"/>
    </source>
</evidence>
<dbReference type="Gene3D" id="4.10.240.10">
    <property type="entry name" value="Zn(2)-C6 fungal-type DNA-binding domain"/>
    <property type="match status" value="1"/>
</dbReference>
<feature type="compositionally biased region" description="Low complexity" evidence="1">
    <location>
        <begin position="491"/>
        <end position="502"/>
    </location>
</feature>
<dbReference type="OrthoDB" id="2424402at2759"/>
<dbReference type="AlphaFoldDB" id="A0A316YPX2"/>
<feature type="compositionally biased region" description="Acidic residues" evidence="1">
    <location>
        <begin position="481"/>
        <end position="490"/>
    </location>
</feature>
<sequence length="690" mass="73612">MSGQKPAQRSALACMPCRAARHKCQRSPAEDRSPCLRCRNLGLDCVWVQSRRFGRPRKQVLAAPPSSSTATQQDVAAACAPWYATEPDLHPVTVDLQQLDAEMSGFWADLIPPTSGPSLAINSSLTPPLAVGVQGPLDVSSGLRFFRLATSDPLPWSVAAAAVGLCDAALSSSCPSPSTSPGWRCLVLACAAYGHRTARSGPEGCDSLYQQAKLLFDEHTAPCDDGSDAVSALHLVEATTVLAKYAYGTSRLAECLQVLRVGARVAAAIGLDRIDAGDRTFARTHRRRDGAPRLALASLLAHSNASSCLDAVAVCDTASPCRLCLTNAYRQSWWELHQCTAIIFAATSQGGPRDATVLSLDAAVLPPTWGERYAVTDRFWRLRARTSAVLAEAVDPEVRRLANAEAESRLSVLETMLRALVAPTHELVEVIDGVPAAGLVHLERSKARLAAMRGLLSLHAAQTSLHRLYWLPGPSPHEIISLDDDDDDDGAMSSQSAPASSEKSFDADEQHSLLLRSITSMSENADAVIRLIEAMDQRAVASDAQLPLSLPLPATSAHVPRVRDCCPFFACVQVAAVFAKAIALTAHVAKPGCVGAAHPNPGVPQLCTCQRGASDASALVWPHMRSATPQQAKWMRLSSVQTMRSAQEMLEEATSVWPFASECKMAVEARRQSIPGIGGFSGLSYSLQGA</sequence>
<evidence type="ECO:0000259" key="2">
    <source>
        <dbReference type="PROSITE" id="PS50048"/>
    </source>
</evidence>
<dbReference type="Proteomes" id="UP000245768">
    <property type="component" value="Unassembled WGS sequence"/>
</dbReference>
<evidence type="ECO:0000256" key="1">
    <source>
        <dbReference type="SAM" id="MobiDB-lite"/>
    </source>
</evidence>
<dbReference type="SUPFAM" id="SSF57701">
    <property type="entry name" value="Zn2/Cys6 DNA-binding domain"/>
    <property type="match status" value="1"/>
</dbReference>